<dbReference type="SUPFAM" id="SSF54534">
    <property type="entry name" value="FKBP-like"/>
    <property type="match status" value="1"/>
</dbReference>
<dbReference type="PANTHER" id="PTHR47529:SF1">
    <property type="entry name" value="PERIPLASMIC CHAPERONE PPID"/>
    <property type="match status" value="1"/>
</dbReference>
<dbReference type="Gene3D" id="3.10.50.40">
    <property type="match status" value="1"/>
</dbReference>
<evidence type="ECO:0000256" key="6">
    <source>
        <dbReference type="ARBA" id="ARBA00023136"/>
    </source>
</evidence>
<dbReference type="NCBIfam" id="NF008054">
    <property type="entry name" value="PRK10788.1"/>
    <property type="match status" value="1"/>
</dbReference>
<proteinExistence type="inferred from homology"/>
<comment type="similarity">
    <text evidence="8">Belongs to the PpiD chaperone family.</text>
</comment>
<dbReference type="InterPro" id="IPR052029">
    <property type="entry name" value="PpiD_chaperone"/>
</dbReference>
<evidence type="ECO:0000256" key="4">
    <source>
        <dbReference type="ARBA" id="ARBA00022692"/>
    </source>
</evidence>
<dbReference type="InterPro" id="IPR046357">
    <property type="entry name" value="PPIase_dom_sf"/>
</dbReference>
<keyword evidence="4 12" id="KW-0812">Transmembrane</keyword>
<gene>
    <name evidence="14" type="ORF">BBRV_LOCUS75953</name>
</gene>
<dbReference type="Pfam" id="PF13624">
    <property type="entry name" value="SurA_N_3"/>
    <property type="match status" value="1"/>
</dbReference>
<keyword evidence="7" id="KW-0143">Chaperone</keyword>
<sequence>MMDNLRAAANNVVLKIILGLIVASFVLTGVGDYLIGGSKDYAAKVNGQEIGRAQFEQAVQNERSRMQEQLGENFSVLAGNDGYMQQMRQQVLSQLIDEALIDQYARKLGLNISDAQIKQAIFAVPAFQTNNQFDNEKYLDQVRRLGLTPDRYAELLRKQLVTQQLIQGLGATQFSLPKEIDSLVAQAAQDRVVRTATIDVAAIAKTLNVTDEEVKGYYDSNKGRFIDQEAFKVSYLLLDAARVMDSVKITDADIVAFYEKNKQEFTQPERKRFSVIQLKTEADTRAVLDELKNGADFTALAKEKSQDVLSRRNGGDLGWMDANSTDDELQQANLTEKGQLSEPVKSSVGYLIVRLDDIQAAQVKPLSAVRDYIAVRAKREKALDEFFVLQRKISEAASNDNESLASAEEVAGQKAIETAWFSHDQVPAELNFPQVTQAIFGGTLLGDNCAPGSNSDVIGVDGDRAIVLRITDHRAETPRPLDQVRDEIVQLLKVQKAQQQANLQAEKILVDLKQGKDDSLKAANLSFSAPETLSSVSQGNILAESVFGLPVPQQDKVSYGIARDPAGNVVLVALDSVKPHAITDEQKAQFTSQVEQSAVTTLFDTLVSSLRTEATIKLGASAQEQQPQ</sequence>
<dbReference type="AlphaFoldDB" id="A0A6V7KFY0"/>
<evidence type="ECO:0000256" key="7">
    <source>
        <dbReference type="ARBA" id="ARBA00023186"/>
    </source>
</evidence>
<evidence type="ECO:0000313" key="14">
    <source>
        <dbReference type="EMBL" id="CAD1561941.1"/>
    </source>
</evidence>
<evidence type="ECO:0000256" key="9">
    <source>
        <dbReference type="ARBA" id="ARBA00040743"/>
    </source>
</evidence>
<evidence type="ECO:0000256" key="2">
    <source>
        <dbReference type="ARBA" id="ARBA00022475"/>
    </source>
</evidence>
<keyword evidence="2" id="KW-1003">Cell membrane</keyword>
<dbReference type="PANTHER" id="PTHR47529">
    <property type="entry name" value="PEPTIDYL-PROLYL CIS-TRANS ISOMERASE D"/>
    <property type="match status" value="1"/>
</dbReference>
<feature type="transmembrane region" description="Helical" evidence="12">
    <location>
        <begin position="12"/>
        <end position="35"/>
    </location>
</feature>
<dbReference type="GO" id="GO:0003755">
    <property type="term" value="F:peptidyl-prolyl cis-trans isomerase activity"/>
    <property type="evidence" value="ECO:0007669"/>
    <property type="project" value="UniProtKB-KW"/>
</dbReference>
<protein>
    <recommendedName>
        <fullName evidence="9">Periplasmic chaperone PpiD</fullName>
    </recommendedName>
    <alternativeName>
        <fullName evidence="10">Periplasmic folding chaperone</fullName>
    </alternativeName>
</protein>
<evidence type="ECO:0000256" key="1">
    <source>
        <dbReference type="ARBA" id="ARBA00004382"/>
    </source>
</evidence>
<dbReference type="InterPro" id="IPR000297">
    <property type="entry name" value="PPIase_PpiC"/>
</dbReference>
<evidence type="ECO:0000256" key="5">
    <source>
        <dbReference type="ARBA" id="ARBA00022989"/>
    </source>
</evidence>
<name>A0A6V7KFY0_9HYME</name>
<evidence type="ECO:0000259" key="13">
    <source>
        <dbReference type="PROSITE" id="PS50198"/>
    </source>
</evidence>
<dbReference type="EMBL" id="CADCXW020000065">
    <property type="protein sequence ID" value="CAD1561941.1"/>
    <property type="molecule type" value="Genomic_DNA"/>
</dbReference>
<evidence type="ECO:0000256" key="12">
    <source>
        <dbReference type="SAM" id="Phobius"/>
    </source>
</evidence>
<keyword evidence="5 12" id="KW-1133">Transmembrane helix</keyword>
<feature type="domain" description="PpiC" evidence="13">
    <location>
        <begin position="268"/>
        <end position="357"/>
    </location>
</feature>
<evidence type="ECO:0000256" key="3">
    <source>
        <dbReference type="ARBA" id="ARBA00022519"/>
    </source>
</evidence>
<keyword evidence="11" id="KW-0697">Rotamase</keyword>
<dbReference type="Pfam" id="PF13145">
    <property type="entry name" value="Rotamase_2"/>
    <property type="match status" value="1"/>
</dbReference>
<dbReference type="PROSITE" id="PS50198">
    <property type="entry name" value="PPIC_PPIASE_2"/>
    <property type="match status" value="1"/>
</dbReference>
<dbReference type="Gene3D" id="1.10.4030.10">
    <property type="entry name" value="Porin chaperone SurA, peptide-binding domain"/>
    <property type="match status" value="1"/>
</dbReference>
<keyword evidence="3" id="KW-0997">Cell inner membrane</keyword>
<accession>A0A6V7KFY0</accession>
<dbReference type="GO" id="GO:0005886">
    <property type="term" value="C:plasma membrane"/>
    <property type="evidence" value="ECO:0007669"/>
    <property type="project" value="UniProtKB-SubCell"/>
</dbReference>
<keyword evidence="11" id="KW-0413">Isomerase</keyword>
<organism evidence="14">
    <name type="scientific">Bracon brevicornis</name>
    <dbReference type="NCBI Taxonomy" id="1563983"/>
    <lineage>
        <taxon>Eukaryota</taxon>
        <taxon>Metazoa</taxon>
        <taxon>Ecdysozoa</taxon>
        <taxon>Arthropoda</taxon>
        <taxon>Hexapoda</taxon>
        <taxon>Insecta</taxon>
        <taxon>Pterygota</taxon>
        <taxon>Neoptera</taxon>
        <taxon>Endopterygota</taxon>
        <taxon>Hymenoptera</taxon>
        <taxon>Apocrita</taxon>
        <taxon>Ichneumonoidea</taxon>
        <taxon>Braconidae</taxon>
        <taxon>Braconinae</taxon>
        <taxon>Bracon</taxon>
    </lineage>
</organism>
<evidence type="ECO:0000256" key="10">
    <source>
        <dbReference type="ARBA" id="ARBA00042775"/>
    </source>
</evidence>
<keyword evidence="6 12" id="KW-0472">Membrane</keyword>
<evidence type="ECO:0000256" key="8">
    <source>
        <dbReference type="ARBA" id="ARBA00038408"/>
    </source>
</evidence>
<comment type="subcellular location">
    <subcellularLocation>
        <location evidence="1">Cell inner membrane</location>
        <topology evidence="1">Single-pass type II membrane protein</topology>
        <orientation evidence="1">Periplasmic side</orientation>
    </subcellularLocation>
</comment>
<dbReference type="InterPro" id="IPR027304">
    <property type="entry name" value="Trigger_fact/SurA_dom_sf"/>
</dbReference>
<reference evidence="14" key="1">
    <citation type="submission" date="2020-07" db="EMBL/GenBank/DDBJ databases">
        <authorList>
            <person name="Ferguson B K."/>
        </authorList>
    </citation>
    <scope>NUCLEOTIDE SEQUENCE</scope>
    <source>
        <strain evidence="14">L06</strain>
    </source>
</reference>
<evidence type="ECO:0000256" key="11">
    <source>
        <dbReference type="PROSITE-ProRule" id="PRU00278"/>
    </source>
</evidence>
<dbReference type="SUPFAM" id="SSF109998">
    <property type="entry name" value="Triger factor/SurA peptide-binding domain-like"/>
    <property type="match status" value="1"/>
</dbReference>